<dbReference type="EMBL" id="KZ308759">
    <property type="protein sequence ID" value="KAG8233981.1"/>
    <property type="molecule type" value="Genomic_DNA"/>
</dbReference>
<sequence length="147" mass="15534">DTTKASNKARAVEPENKVITQTTIDHNQAVPEETAINEKLISRPGPEASADTAQVLLSLSGEIDTIRANSKEDDKVAAEDAAMAVAKAQEEEEAAAASVEVANAVQSANQAGPVAHSPQVPPGGYPIYVPGPRKRGRPLKRQMNLIF</sequence>
<evidence type="ECO:0000256" key="1">
    <source>
        <dbReference type="SAM" id="MobiDB-lite"/>
    </source>
</evidence>
<feature type="non-terminal residue" evidence="2">
    <location>
        <position position="147"/>
    </location>
</feature>
<name>A0A8K0KHD3_LADFU</name>
<evidence type="ECO:0000313" key="3">
    <source>
        <dbReference type="Proteomes" id="UP000792457"/>
    </source>
</evidence>
<feature type="region of interest" description="Disordered" evidence="1">
    <location>
        <begin position="110"/>
        <end position="136"/>
    </location>
</feature>
<evidence type="ECO:0000313" key="2">
    <source>
        <dbReference type="EMBL" id="KAG8233981.1"/>
    </source>
</evidence>
<dbReference type="AlphaFoldDB" id="A0A8K0KHD3"/>
<reference evidence="2" key="1">
    <citation type="submission" date="2013-04" db="EMBL/GenBank/DDBJ databases">
        <authorList>
            <person name="Qu J."/>
            <person name="Murali S.C."/>
            <person name="Bandaranaike D."/>
            <person name="Bellair M."/>
            <person name="Blankenburg K."/>
            <person name="Chao H."/>
            <person name="Dinh H."/>
            <person name="Doddapaneni H."/>
            <person name="Downs B."/>
            <person name="Dugan-Rocha S."/>
            <person name="Elkadiri S."/>
            <person name="Gnanaolivu R.D."/>
            <person name="Hernandez B."/>
            <person name="Javaid M."/>
            <person name="Jayaseelan J.C."/>
            <person name="Lee S."/>
            <person name="Li M."/>
            <person name="Ming W."/>
            <person name="Munidasa M."/>
            <person name="Muniz J."/>
            <person name="Nguyen L."/>
            <person name="Ongeri F."/>
            <person name="Osuji N."/>
            <person name="Pu L.-L."/>
            <person name="Puazo M."/>
            <person name="Qu C."/>
            <person name="Quiroz J."/>
            <person name="Raj R."/>
            <person name="Weissenberger G."/>
            <person name="Xin Y."/>
            <person name="Zou X."/>
            <person name="Han Y."/>
            <person name="Richards S."/>
            <person name="Worley K."/>
            <person name="Muzny D."/>
            <person name="Gibbs R."/>
        </authorList>
    </citation>
    <scope>NUCLEOTIDE SEQUENCE</scope>
    <source>
        <strain evidence="2">Sampled in the wild</strain>
    </source>
</reference>
<gene>
    <name evidence="2" type="ORF">J437_LFUL014581</name>
</gene>
<proteinExistence type="predicted"/>
<dbReference type="Proteomes" id="UP000792457">
    <property type="component" value="Unassembled WGS sequence"/>
</dbReference>
<accession>A0A8K0KHD3</accession>
<feature type="non-terminal residue" evidence="2">
    <location>
        <position position="1"/>
    </location>
</feature>
<protein>
    <submittedName>
        <fullName evidence="2">Uncharacterized protein</fullName>
    </submittedName>
</protein>
<reference evidence="2" key="2">
    <citation type="submission" date="2017-10" db="EMBL/GenBank/DDBJ databases">
        <title>Ladona fulva Genome sequencing and assembly.</title>
        <authorList>
            <person name="Murali S."/>
            <person name="Richards S."/>
            <person name="Bandaranaike D."/>
            <person name="Bellair M."/>
            <person name="Blankenburg K."/>
            <person name="Chao H."/>
            <person name="Dinh H."/>
            <person name="Doddapaneni H."/>
            <person name="Dugan-Rocha S."/>
            <person name="Elkadiri S."/>
            <person name="Gnanaolivu R."/>
            <person name="Hernandez B."/>
            <person name="Skinner E."/>
            <person name="Javaid M."/>
            <person name="Lee S."/>
            <person name="Li M."/>
            <person name="Ming W."/>
            <person name="Munidasa M."/>
            <person name="Muniz J."/>
            <person name="Nguyen L."/>
            <person name="Hughes D."/>
            <person name="Osuji N."/>
            <person name="Pu L.-L."/>
            <person name="Puazo M."/>
            <person name="Qu C."/>
            <person name="Quiroz J."/>
            <person name="Raj R."/>
            <person name="Weissenberger G."/>
            <person name="Xin Y."/>
            <person name="Zou X."/>
            <person name="Han Y."/>
            <person name="Worley K."/>
            <person name="Muzny D."/>
            <person name="Gibbs R."/>
        </authorList>
    </citation>
    <scope>NUCLEOTIDE SEQUENCE</scope>
    <source>
        <strain evidence="2">Sampled in the wild</strain>
    </source>
</reference>
<organism evidence="2 3">
    <name type="scientific">Ladona fulva</name>
    <name type="common">Scarce chaser dragonfly</name>
    <name type="synonym">Libellula fulva</name>
    <dbReference type="NCBI Taxonomy" id="123851"/>
    <lineage>
        <taxon>Eukaryota</taxon>
        <taxon>Metazoa</taxon>
        <taxon>Ecdysozoa</taxon>
        <taxon>Arthropoda</taxon>
        <taxon>Hexapoda</taxon>
        <taxon>Insecta</taxon>
        <taxon>Pterygota</taxon>
        <taxon>Palaeoptera</taxon>
        <taxon>Odonata</taxon>
        <taxon>Epiprocta</taxon>
        <taxon>Anisoptera</taxon>
        <taxon>Libelluloidea</taxon>
        <taxon>Libellulidae</taxon>
        <taxon>Ladona</taxon>
    </lineage>
</organism>
<keyword evidence="3" id="KW-1185">Reference proteome</keyword>
<comment type="caution">
    <text evidence="2">The sequence shown here is derived from an EMBL/GenBank/DDBJ whole genome shotgun (WGS) entry which is preliminary data.</text>
</comment>